<dbReference type="AlphaFoldDB" id="A0A0P4VXM5"/>
<evidence type="ECO:0000256" key="1">
    <source>
        <dbReference type="SAM" id="SignalP"/>
    </source>
</evidence>
<evidence type="ECO:0000259" key="2">
    <source>
        <dbReference type="Pfam" id="PF03067"/>
    </source>
</evidence>
<proteinExistence type="predicted"/>
<organism evidence="3">
    <name type="scientific">Scylla olivacea</name>
    <name type="common">Orange mud crab</name>
    <name type="synonym">Cancer olivacea</name>
    <dbReference type="NCBI Taxonomy" id="85551"/>
    <lineage>
        <taxon>Eukaryota</taxon>
        <taxon>Metazoa</taxon>
        <taxon>Ecdysozoa</taxon>
        <taxon>Arthropoda</taxon>
        <taxon>Crustacea</taxon>
        <taxon>Multicrustacea</taxon>
        <taxon>Malacostraca</taxon>
        <taxon>Eumalacostraca</taxon>
        <taxon>Eucarida</taxon>
        <taxon>Decapoda</taxon>
        <taxon>Pleocyemata</taxon>
        <taxon>Brachyura</taxon>
        <taxon>Eubrachyura</taxon>
        <taxon>Portunoidea</taxon>
        <taxon>Portunidae</taxon>
        <taxon>Portuninae</taxon>
        <taxon>Scylla</taxon>
    </lineage>
</organism>
<feature type="signal peptide" evidence="1">
    <location>
        <begin position="1"/>
        <end position="20"/>
    </location>
</feature>
<dbReference type="Gene3D" id="2.70.50.70">
    <property type="match status" value="1"/>
</dbReference>
<reference evidence="3" key="1">
    <citation type="submission" date="2015-09" db="EMBL/GenBank/DDBJ databases">
        <title>Scylla olivacea transcriptome.</title>
        <authorList>
            <person name="Ikhwanuddin M."/>
        </authorList>
    </citation>
    <scope>NUCLEOTIDE SEQUENCE</scope>
</reference>
<dbReference type="InterPro" id="IPR004302">
    <property type="entry name" value="Cellulose/chitin-bd_N"/>
</dbReference>
<evidence type="ECO:0000313" key="3">
    <source>
        <dbReference type="EMBL" id="JAI60679.1"/>
    </source>
</evidence>
<feature type="domain" description="Chitin-binding type-4" evidence="2">
    <location>
        <begin position="75"/>
        <end position="194"/>
    </location>
</feature>
<name>A0A0P4VXM5_SCYOL</name>
<protein>
    <recommendedName>
        <fullName evidence="2">Chitin-binding type-4 domain-containing protein</fullName>
    </recommendedName>
</protein>
<keyword evidence="1" id="KW-0732">Signal</keyword>
<sequence>MFLSCVFVSLLLALVPQAHSHMVMEEPPSRNGMWRLGFNVPPHPQDDYLICTHTRRAPCPPCGDKPDTPRPRPHELGGTWGTGTIVRTYTMGQRIQLRVNVTNSHGGKLRFNLCPHVEPNTPVEQSCFDKHALKIMGQRSKAVQLTAPHGSSEIVTVEARLPYDITCNHCVLQMTNIAQQFKPSTVMFRNCADISIQGTAKTSLAGGPPLEHLPSALDLHTRSGFGSGYEEQKQYRFYN</sequence>
<accession>A0A0P4VXM5</accession>
<feature type="chain" id="PRO_5006070100" description="Chitin-binding type-4 domain-containing protein" evidence="1">
    <location>
        <begin position="21"/>
        <end position="239"/>
    </location>
</feature>
<dbReference type="EMBL" id="GDRN01089360">
    <property type="protein sequence ID" value="JAI60679.1"/>
    <property type="molecule type" value="Transcribed_RNA"/>
</dbReference>
<dbReference type="Pfam" id="PF03067">
    <property type="entry name" value="LPMO_10"/>
    <property type="match status" value="1"/>
</dbReference>